<dbReference type="Proteomes" id="UP001493487">
    <property type="component" value="Unassembled WGS sequence"/>
</dbReference>
<proteinExistence type="predicted"/>
<gene>
    <name evidence="1" type="ORF">QJS35_16990</name>
</gene>
<comment type="caution">
    <text evidence="1">The sequence shown here is derived from an EMBL/GenBank/DDBJ whole genome shotgun (WGS) entry which is preliminary data.</text>
</comment>
<dbReference type="RefSeq" id="WP_232186466.1">
    <property type="nucleotide sequence ID" value="NZ_JAIOAP010000008.1"/>
</dbReference>
<evidence type="ECO:0008006" key="3">
    <source>
        <dbReference type="Google" id="ProtNLM"/>
    </source>
</evidence>
<keyword evidence="2" id="KW-1185">Reference proteome</keyword>
<organism evidence="1 2">
    <name type="scientific">Cohnella silvisoli</name>
    <dbReference type="NCBI Taxonomy" id="2873699"/>
    <lineage>
        <taxon>Bacteria</taxon>
        <taxon>Bacillati</taxon>
        <taxon>Bacillota</taxon>
        <taxon>Bacilli</taxon>
        <taxon>Bacillales</taxon>
        <taxon>Paenibacillaceae</taxon>
        <taxon>Cohnella</taxon>
    </lineage>
</organism>
<reference evidence="1 2" key="1">
    <citation type="journal article" date="2023" name="Genome Announc.">
        <title>Pan-Genome Analyses of the Genus Cohnella and Proposal of the Novel Species Cohnella silvisoli sp. nov., Isolated from Forest Soil.</title>
        <authorList>
            <person name="Wang C."/>
            <person name="Mao L."/>
            <person name="Bao G."/>
            <person name="Zhu H."/>
        </authorList>
    </citation>
    <scope>NUCLEOTIDE SEQUENCE [LARGE SCALE GENOMIC DNA]</scope>
    <source>
        <strain evidence="1 2">NL03-T5-1</strain>
    </source>
</reference>
<evidence type="ECO:0000313" key="1">
    <source>
        <dbReference type="EMBL" id="MEQ4484097.1"/>
    </source>
</evidence>
<evidence type="ECO:0000313" key="2">
    <source>
        <dbReference type="Proteomes" id="UP001493487"/>
    </source>
</evidence>
<accession>A0ABV1KWB4</accession>
<name>A0ABV1KWB4_9BACL</name>
<dbReference type="EMBL" id="JASKHM010000009">
    <property type="protein sequence ID" value="MEQ4484097.1"/>
    <property type="molecule type" value="Genomic_DNA"/>
</dbReference>
<sequence>MKPSYFQHLDDQFDKVLNKAMRRLHKNEKYMTLMRQRMEIQEQHPFVLSLIEEHESIFPNDEEYRAWLEIKRTLRKMEKMERLAIYRQGHADSYDYFNRSRPSR</sequence>
<protein>
    <recommendedName>
        <fullName evidence="3">DUF2508 family protein</fullName>
    </recommendedName>
</protein>